<name>A0A8X6TA56_NEPPI</name>
<dbReference type="GO" id="GO:0003676">
    <property type="term" value="F:nucleic acid binding"/>
    <property type="evidence" value="ECO:0007669"/>
    <property type="project" value="InterPro"/>
</dbReference>
<proteinExistence type="predicted"/>
<gene>
    <name evidence="1" type="ORF">NPIL_511471</name>
</gene>
<dbReference type="OrthoDB" id="6507355at2759"/>
<comment type="caution">
    <text evidence="1">The sequence shown here is derived from an EMBL/GenBank/DDBJ whole genome shotgun (WGS) entry which is preliminary data.</text>
</comment>
<reference evidence="1" key="1">
    <citation type="submission" date="2020-08" db="EMBL/GenBank/DDBJ databases">
        <title>Multicomponent nature underlies the extraordinary mechanical properties of spider dragline silk.</title>
        <authorList>
            <person name="Kono N."/>
            <person name="Nakamura H."/>
            <person name="Mori M."/>
            <person name="Yoshida Y."/>
            <person name="Ohtoshi R."/>
            <person name="Malay A.D."/>
            <person name="Moran D.A.P."/>
            <person name="Tomita M."/>
            <person name="Numata K."/>
            <person name="Arakawa K."/>
        </authorList>
    </citation>
    <scope>NUCLEOTIDE SEQUENCE</scope>
</reference>
<protein>
    <submittedName>
        <fullName evidence="1">Uncharacterized protein</fullName>
    </submittedName>
</protein>
<keyword evidence="2" id="KW-1185">Reference proteome</keyword>
<accession>A0A8X6TA56</accession>
<dbReference type="EMBL" id="BMAW01098809">
    <property type="protein sequence ID" value="GFS86672.1"/>
    <property type="molecule type" value="Genomic_DNA"/>
</dbReference>
<dbReference type="InterPro" id="IPR036397">
    <property type="entry name" value="RNaseH_sf"/>
</dbReference>
<organism evidence="1 2">
    <name type="scientific">Nephila pilipes</name>
    <name type="common">Giant wood spider</name>
    <name type="synonym">Nephila maculata</name>
    <dbReference type="NCBI Taxonomy" id="299642"/>
    <lineage>
        <taxon>Eukaryota</taxon>
        <taxon>Metazoa</taxon>
        <taxon>Ecdysozoa</taxon>
        <taxon>Arthropoda</taxon>
        <taxon>Chelicerata</taxon>
        <taxon>Arachnida</taxon>
        <taxon>Araneae</taxon>
        <taxon>Araneomorphae</taxon>
        <taxon>Entelegynae</taxon>
        <taxon>Araneoidea</taxon>
        <taxon>Nephilidae</taxon>
        <taxon>Nephila</taxon>
    </lineage>
</organism>
<evidence type="ECO:0000313" key="1">
    <source>
        <dbReference type="EMBL" id="GFS86672.1"/>
    </source>
</evidence>
<dbReference type="Gene3D" id="3.30.420.10">
    <property type="entry name" value="Ribonuclease H-like superfamily/Ribonuclease H"/>
    <property type="match status" value="1"/>
</dbReference>
<dbReference type="AlphaFoldDB" id="A0A8X6TA56"/>
<sequence length="116" mass="12793">MVLGTIADNCRSPLDHTVGNITSEQYVDDVPSLVMPLFLQGNTNAIFQQNNTMSQYSLQGTRGLPSSPISGDLSPIEHVWNGIKYRHVGCSPPLPVQYMNCGKWLRGNGEFSLKKL</sequence>
<dbReference type="Proteomes" id="UP000887013">
    <property type="component" value="Unassembled WGS sequence"/>
</dbReference>
<evidence type="ECO:0000313" key="2">
    <source>
        <dbReference type="Proteomes" id="UP000887013"/>
    </source>
</evidence>